<evidence type="ECO:0000259" key="5">
    <source>
        <dbReference type="Pfam" id="PF14420"/>
    </source>
</evidence>
<keyword evidence="2 3" id="KW-0040">ANK repeat</keyword>
<dbReference type="InterPro" id="IPR025676">
    <property type="entry name" value="Clr5_dom"/>
</dbReference>
<dbReference type="Pfam" id="PF14420">
    <property type="entry name" value="Clr5"/>
    <property type="match status" value="1"/>
</dbReference>
<gene>
    <name evidence="6" type="ORF">PGQ11_011778</name>
</gene>
<keyword evidence="7" id="KW-1185">Reference proteome</keyword>
<dbReference type="SUPFAM" id="SSF48403">
    <property type="entry name" value="Ankyrin repeat"/>
    <property type="match status" value="1"/>
</dbReference>
<dbReference type="SMART" id="SM00248">
    <property type="entry name" value="ANK"/>
    <property type="match status" value="8"/>
</dbReference>
<feature type="region of interest" description="Disordered" evidence="4">
    <location>
        <begin position="1173"/>
        <end position="1196"/>
    </location>
</feature>
<sequence>MDFDWNSHFDEIRALFLVDRKPLKHIQALFKRKYGSDQKRASQKQWVKQLGRWKLKKNLSEKDWKYVAHVIKRRKAKSKESLVLVSGIQVSPERISTGWRNHSFALSRPSYHTSPSPEPPSDVVVSVSTPTSFTWERDLPWLHFQSKLNEYFSLRESISGIYATQPENAYIDCFTPRIQCPSAIHVPQKISQACRFVRGMLPDFMPEEFPNSHNERVYQITHGQGQGYFQAILEFIVFALSNNVLIAFLDSMRDYDPCVIGLLEMYRKTGFPFRELLSTTDRTLQAVADEAFASVVRMGRLDFLKEFVANGLDLKTRINKPIVASVYQQRLVSPIEVAMLNKHAEMANFLQLHDDSLDETDLVAVPIDLGCLDAISTSLANLQLTDEPKLIAWLDDERCNEKAAAMVLEKLWSMETHTPLEWPGLALVYAIRFNQHAHTENFLSCGERLLRTRSFSGASTFDQADSRHVPPLYEAAHKPDNVTFERLLKMIPCNSTSWSLILSAALQVAASTGNLFAMELLIERGVDLNFEVRVDNDGLLFHHIEILEQTALIEAMEKSQIGAIERLVRAGAEISTHTVEVAAIYGLFSTLQGLLDYNLDITPLMLIDIVEEDSLQPSSSVDFCILPWTEPGTDIGTTALGVSILMGKTEMLQHLRESNSLRYDSYALAAAVFVAGYRNDRIMFEYLLDLRVKAVRDSECNAFRSINELTACFIAISCQDIKTLRLLKESGFFETPDSYLDPVGSAWFLWQDSYDTYDNKIGGRYNGRRWVGGTVTFIKEAIANGAWSFLGLALVVGAERGTMEFLLQNLPKPNRIDLFIALRYDPDPQLTFHLLNMIEDINGEEQPTIHKLLQPAIECGMSCVISRLLEMGANLNAHFPRFGSHDALPRNALQLACEIGNPGVVEMIMEAGADVNFPAAHDSGTTALQVAAIWGHIRIARRLIDYGADCNAPPAAKNGRTALEGAAEHGRLDMIALLLMNGTHTQGTSSIQYFRAIKFATREAHYTAANLLRDHRPWDEEDQNMFSQSCISDLHHGRGPCRCIKSDDSASETYGSDIMGDDPPEPVLQLGVIDGHAISGLQLQVAPEDRFAFSIDSTEYDLDLSMFGQQPDLLDELTGEADNFPCLCSAAASAEEYATGGVNQSTTESVAGDVREQTHTVEDSAAGWQVRPGTSVQKAGGIVGGEEAESDDWIDD</sequence>
<dbReference type="Gene3D" id="1.25.40.20">
    <property type="entry name" value="Ankyrin repeat-containing domain"/>
    <property type="match status" value="2"/>
</dbReference>
<evidence type="ECO:0000313" key="7">
    <source>
        <dbReference type="Proteomes" id="UP001390339"/>
    </source>
</evidence>
<feature type="repeat" description="ANK" evidence="3">
    <location>
        <begin position="958"/>
        <end position="990"/>
    </location>
</feature>
<dbReference type="PROSITE" id="PS50088">
    <property type="entry name" value="ANK_REPEAT"/>
    <property type="match status" value="3"/>
</dbReference>
<accession>A0ABR2I0K6</accession>
<comment type="caution">
    <text evidence="6">The sequence shown here is derived from an EMBL/GenBank/DDBJ whole genome shotgun (WGS) entry which is preliminary data.</text>
</comment>
<dbReference type="PANTHER" id="PTHR24198:SF165">
    <property type="entry name" value="ANKYRIN REPEAT-CONTAINING PROTEIN-RELATED"/>
    <property type="match status" value="1"/>
</dbReference>
<protein>
    <submittedName>
        <fullName evidence="6">Ankyrin repeat-containing domain protein</fullName>
    </submittedName>
</protein>
<keyword evidence="1" id="KW-0677">Repeat</keyword>
<dbReference type="PROSITE" id="PS50297">
    <property type="entry name" value="ANK_REP_REGION"/>
    <property type="match status" value="2"/>
</dbReference>
<evidence type="ECO:0000256" key="2">
    <source>
        <dbReference type="ARBA" id="ARBA00023043"/>
    </source>
</evidence>
<feature type="repeat" description="ANK" evidence="3">
    <location>
        <begin position="923"/>
        <end position="955"/>
    </location>
</feature>
<feature type="domain" description="Clr5" evidence="5">
    <location>
        <begin position="3"/>
        <end position="57"/>
    </location>
</feature>
<dbReference type="PANTHER" id="PTHR24198">
    <property type="entry name" value="ANKYRIN REPEAT AND PROTEIN KINASE DOMAIN-CONTAINING PROTEIN"/>
    <property type="match status" value="1"/>
</dbReference>
<evidence type="ECO:0000256" key="1">
    <source>
        <dbReference type="ARBA" id="ARBA00022737"/>
    </source>
</evidence>
<feature type="repeat" description="ANK" evidence="3">
    <location>
        <begin position="888"/>
        <end position="920"/>
    </location>
</feature>
<dbReference type="InterPro" id="IPR002110">
    <property type="entry name" value="Ankyrin_rpt"/>
</dbReference>
<evidence type="ECO:0000256" key="4">
    <source>
        <dbReference type="SAM" id="MobiDB-lite"/>
    </source>
</evidence>
<dbReference type="Proteomes" id="UP001390339">
    <property type="component" value="Unassembled WGS sequence"/>
</dbReference>
<name>A0ABR2I0K6_9PEZI</name>
<feature type="compositionally biased region" description="Acidic residues" evidence="4">
    <location>
        <begin position="1186"/>
        <end position="1196"/>
    </location>
</feature>
<dbReference type="Pfam" id="PF12796">
    <property type="entry name" value="Ank_2"/>
    <property type="match status" value="1"/>
</dbReference>
<evidence type="ECO:0000256" key="3">
    <source>
        <dbReference type="PROSITE-ProRule" id="PRU00023"/>
    </source>
</evidence>
<organism evidence="6 7">
    <name type="scientific">Apiospora arundinis</name>
    <dbReference type="NCBI Taxonomy" id="335852"/>
    <lineage>
        <taxon>Eukaryota</taxon>
        <taxon>Fungi</taxon>
        <taxon>Dikarya</taxon>
        <taxon>Ascomycota</taxon>
        <taxon>Pezizomycotina</taxon>
        <taxon>Sordariomycetes</taxon>
        <taxon>Xylariomycetidae</taxon>
        <taxon>Amphisphaeriales</taxon>
        <taxon>Apiosporaceae</taxon>
        <taxon>Apiospora</taxon>
    </lineage>
</organism>
<dbReference type="EMBL" id="JAPCWZ010000007">
    <property type="protein sequence ID" value="KAK8855866.1"/>
    <property type="molecule type" value="Genomic_DNA"/>
</dbReference>
<evidence type="ECO:0000313" key="6">
    <source>
        <dbReference type="EMBL" id="KAK8855866.1"/>
    </source>
</evidence>
<dbReference type="InterPro" id="IPR036770">
    <property type="entry name" value="Ankyrin_rpt-contain_sf"/>
</dbReference>
<reference evidence="6 7" key="1">
    <citation type="journal article" date="2024" name="IMA Fungus">
        <title>Apiospora arundinis, a panoply of carbohydrate-active enzymes and secondary metabolites.</title>
        <authorList>
            <person name="Sorensen T."/>
            <person name="Petersen C."/>
            <person name="Muurmann A.T."/>
            <person name="Christiansen J.V."/>
            <person name="Brundto M.L."/>
            <person name="Overgaard C.K."/>
            <person name="Boysen A.T."/>
            <person name="Wollenberg R.D."/>
            <person name="Larsen T.O."/>
            <person name="Sorensen J.L."/>
            <person name="Nielsen K.L."/>
            <person name="Sondergaard T.E."/>
        </authorList>
    </citation>
    <scope>NUCLEOTIDE SEQUENCE [LARGE SCALE GENOMIC DNA]</scope>
    <source>
        <strain evidence="6 7">AAU 773</strain>
    </source>
</reference>
<proteinExistence type="predicted"/>